<dbReference type="InterPro" id="IPR024316">
    <property type="entry name" value="APQ12"/>
</dbReference>
<gene>
    <name evidence="2" type="ORF">B0T25DRAFT_26172</name>
</gene>
<protein>
    <submittedName>
        <fullName evidence="2">Uncharacterized protein</fullName>
    </submittedName>
</protein>
<keyword evidence="1" id="KW-0812">Transmembrane</keyword>
<proteinExistence type="predicted"/>
<keyword evidence="1" id="KW-1133">Transmembrane helix</keyword>
<comment type="caution">
    <text evidence="2">The sequence shown here is derived from an EMBL/GenBank/DDBJ whole genome shotgun (WGS) entry which is preliminary data.</text>
</comment>
<organism evidence="2 3">
    <name type="scientific">Lasiosphaeria hispida</name>
    <dbReference type="NCBI Taxonomy" id="260671"/>
    <lineage>
        <taxon>Eukaryota</taxon>
        <taxon>Fungi</taxon>
        <taxon>Dikarya</taxon>
        <taxon>Ascomycota</taxon>
        <taxon>Pezizomycotina</taxon>
        <taxon>Sordariomycetes</taxon>
        <taxon>Sordariomycetidae</taxon>
        <taxon>Sordariales</taxon>
        <taxon>Lasiosphaeriaceae</taxon>
        <taxon>Lasiosphaeria</taxon>
    </lineage>
</organism>
<keyword evidence="1" id="KW-0472">Membrane</keyword>
<dbReference type="Pfam" id="PF12716">
    <property type="entry name" value="Apq12"/>
    <property type="match status" value="1"/>
</dbReference>
<evidence type="ECO:0000313" key="2">
    <source>
        <dbReference type="EMBL" id="KAK3362973.1"/>
    </source>
</evidence>
<reference evidence="2" key="2">
    <citation type="submission" date="2023-06" db="EMBL/GenBank/DDBJ databases">
        <authorList>
            <consortium name="Lawrence Berkeley National Laboratory"/>
            <person name="Haridas S."/>
            <person name="Hensen N."/>
            <person name="Bonometti L."/>
            <person name="Westerberg I."/>
            <person name="Brannstrom I.O."/>
            <person name="Guillou S."/>
            <person name="Cros-Aarteil S."/>
            <person name="Calhoun S."/>
            <person name="Kuo A."/>
            <person name="Mondo S."/>
            <person name="Pangilinan J."/>
            <person name="Riley R."/>
            <person name="Labutti K."/>
            <person name="Andreopoulos B."/>
            <person name="Lipzen A."/>
            <person name="Chen C."/>
            <person name="Yanf M."/>
            <person name="Daum C."/>
            <person name="Ng V."/>
            <person name="Clum A."/>
            <person name="Steindorff A."/>
            <person name="Ohm R."/>
            <person name="Martin F."/>
            <person name="Silar P."/>
            <person name="Natvig D."/>
            <person name="Lalanne C."/>
            <person name="Gautier V."/>
            <person name="Ament-Velasquez S.L."/>
            <person name="Kruys A."/>
            <person name="Hutchinson M.I."/>
            <person name="Powell A.J."/>
            <person name="Barry K."/>
            <person name="Miller A.N."/>
            <person name="Grigoriev I.V."/>
            <person name="Debuchy R."/>
            <person name="Gladieux P."/>
            <person name="Thoren M.H."/>
            <person name="Johannesson H."/>
        </authorList>
    </citation>
    <scope>NUCLEOTIDE SEQUENCE</scope>
    <source>
        <strain evidence="2">CBS 955.72</strain>
    </source>
</reference>
<accession>A0AAJ0MJX8</accession>
<dbReference type="AlphaFoldDB" id="A0AAJ0MJX8"/>
<evidence type="ECO:0000313" key="3">
    <source>
        <dbReference type="Proteomes" id="UP001275084"/>
    </source>
</evidence>
<sequence>MDLPSQWTLAILKGFLPEPVHAFLYRLNSEVTAALYAFAAQMWPVVAPLVDRVGQALASSPDLVVLAVFITIVILIVQILAYVQRIMMFWTRLAMRAVFWAGVAAVGAMVWQRGLEVSVRDAIVWGSKVLGFASGVKDVFMGEYQKYEEQEKLRGRTAGVGGMGMGGGGRGW</sequence>
<reference evidence="2" key="1">
    <citation type="journal article" date="2023" name="Mol. Phylogenet. Evol.">
        <title>Genome-scale phylogeny and comparative genomics of the fungal order Sordariales.</title>
        <authorList>
            <person name="Hensen N."/>
            <person name="Bonometti L."/>
            <person name="Westerberg I."/>
            <person name="Brannstrom I.O."/>
            <person name="Guillou S."/>
            <person name="Cros-Aarteil S."/>
            <person name="Calhoun S."/>
            <person name="Haridas S."/>
            <person name="Kuo A."/>
            <person name="Mondo S."/>
            <person name="Pangilinan J."/>
            <person name="Riley R."/>
            <person name="LaButti K."/>
            <person name="Andreopoulos B."/>
            <person name="Lipzen A."/>
            <person name="Chen C."/>
            <person name="Yan M."/>
            <person name="Daum C."/>
            <person name="Ng V."/>
            <person name="Clum A."/>
            <person name="Steindorff A."/>
            <person name="Ohm R.A."/>
            <person name="Martin F."/>
            <person name="Silar P."/>
            <person name="Natvig D.O."/>
            <person name="Lalanne C."/>
            <person name="Gautier V."/>
            <person name="Ament-Velasquez S.L."/>
            <person name="Kruys A."/>
            <person name="Hutchinson M.I."/>
            <person name="Powell A.J."/>
            <person name="Barry K."/>
            <person name="Miller A.N."/>
            <person name="Grigoriev I.V."/>
            <person name="Debuchy R."/>
            <person name="Gladieux P."/>
            <person name="Hiltunen Thoren M."/>
            <person name="Johannesson H."/>
        </authorList>
    </citation>
    <scope>NUCLEOTIDE SEQUENCE</scope>
    <source>
        <strain evidence="2">CBS 955.72</strain>
    </source>
</reference>
<feature type="transmembrane region" description="Helical" evidence="1">
    <location>
        <begin position="89"/>
        <end position="111"/>
    </location>
</feature>
<keyword evidence="3" id="KW-1185">Reference proteome</keyword>
<dbReference type="EMBL" id="JAUIQD010000001">
    <property type="protein sequence ID" value="KAK3362973.1"/>
    <property type="molecule type" value="Genomic_DNA"/>
</dbReference>
<dbReference type="Proteomes" id="UP001275084">
    <property type="component" value="Unassembled WGS sequence"/>
</dbReference>
<feature type="transmembrane region" description="Helical" evidence="1">
    <location>
        <begin position="63"/>
        <end position="83"/>
    </location>
</feature>
<evidence type="ECO:0000256" key="1">
    <source>
        <dbReference type="SAM" id="Phobius"/>
    </source>
</evidence>
<name>A0AAJ0MJX8_9PEZI</name>